<keyword evidence="2" id="KW-0503">Monooxygenase</keyword>
<dbReference type="InterPro" id="IPR002938">
    <property type="entry name" value="FAD-bd"/>
</dbReference>
<keyword evidence="1" id="KW-0560">Oxidoreductase</keyword>
<feature type="domain" description="FAD-binding" evidence="3">
    <location>
        <begin position="52"/>
        <end position="363"/>
    </location>
</feature>
<proteinExistence type="predicted"/>
<evidence type="ECO:0000313" key="4">
    <source>
        <dbReference type="EMBL" id="VEV98788.1"/>
    </source>
</evidence>
<sequence>MRLVKLLVRPDASSTKLGWSTYAQMTTPEGQHLASNPDHKNKSENIMSAENKVLIVGGGIGGLCAAIALRRKGVAVDLVELKAEWTVYGVGIIQQSNVVREMAKLGVLDGYLDAAYAFEDVTINTTSGQQLARIPGQRLAGPEYPANVGISRLALHKVLSETAIELGTQVRLGLSVETLNEDADGVNVQFTDGTQGRYSLVVGADGLFSKVRGLLFGDKYQPRFTGQSVWRYNFPRTAEIDHLANYMGPAGNAGLVPLADNLMYMFVTSHEPNNPWMDKSVLATEMRKRLSGFEGLIGELREQITDGEQVVYKPLEVVFVDEPWYRGRVLLIGDAAHATTPHLGQGAGMAIEDAVVLSEELTAGGSLEQQLQRFMARRFERCKYIAESSVLAGDKEIAHDREFDRIGLVKQMLARTAEPI</sequence>
<dbReference type="NCBIfam" id="NF005313">
    <property type="entry name" value="PRK06847.1"/>
    <property type="match status" value="1"/>
</dbReference>
<dbReference type="InterPro" id="IPR036188">
    <property type="entry name" value="FAD/NAD-bd_sf"/>
</dbReference>
<dbReference type="EMBL" id="LR215729">
    <property type="protein sequence ID" value="VEV98788.1"/>
    <property type="molecule type" value="Genomic_DNA"/>
</dbReference>
<evidence type="ECO:0000256" key="1">
    <source>
        <dbReference type="ARBA" id="ARBA00023002"/>
    </source>
</evidence>
<dbReference type="Gene3D" id="3.50.50.60">
    <property type="entry name" value="FAD/NAD(P)-binding domain"/>
    <property type="match status" value="1"/>
</dbReference>
<dbReference type="InterPro" id="IPR050493">
    <property type="entry name" value="FAD-dep_Monooxygenase_BioMet"/>
</dbReference>
<dbReference type="GO" id="GO:0071949">
    <property type="term" value="F:FAD binding"/>
    <property type="evidence" value="ECO:0007669"/>
    <property type="project" value="InterPro"/>
</dbReference>
<gene>
    <name evidence="4" type="ORF">PMYSY11_3744</name>
</gene>
<evidence type="ECO:0000259" key="3">
    <source>
        <dbReference type="Pfam" id="PF01494"/>
    </source>
</evidence>
<evidence type="ECO:0000256" key="2">
    <source>
        <dbReference type="ARBA" id="ARBA00023033"/>
    </source>
</evidence>
<dbReference type="SUPFAM" id="SSF51905">
    <property type="entry name" value="FAD/NAD(P)-binding domain"/>
    <property type="match status" value="1"/>
</dbReference>
<dbReference type="Pfam" id="PF01494">
    <property type="entry name" value="FAD_binding_3"/>
    <property type="match status" value="1"/>
</dbReference>
<dbReference type="AlphaFoldDB" id="A0A653E860"/>
<name>A0A653E860_9PSED</name>
<dbReference type="GO" id="GO:0004497">
    <property type="term" value="F:monooxygenase activity"/>
    <property type="evidence" value="ECO:0007669"/>
    <property type="project" value="UniProtKB-KW"/>
</dbReference>
<dbReference type="PRINTS" id="PR00420">
    <property type="entry name" value="RNGMNOXGNASE"/>
</dbReference>
<dbReference type="PANTHER" id="PTHR13789">
    <property type="entry name" value="MONOOXYGENASE"/>
    <property type="match status" value="1"/>
</dbReference>
<protein>
    <submittedName>
        <fullName evidence="4">2-polyprenyl-6-methoxyphenol hydroxylase</fullName>
    </submittedName>
</protein>
<reference evidence="4" key="1">
    <citation type="submission" date="2019-02" db="EMBL/GenBank/DDBJ databases">
        <authorList>
            <consortium name="Genoscope - CEA"/>
            <person name="William W."/>
        </authorList>
    </citation>
    <scope>NUCLEOTIDE SEQUENCE [LARGE SCALE GENOMIC DNA]</scope>
    <source>
        <strain evidence="4">YSy11</strain>
    </source>
</reference>
<accession>A0A653E860</accession>
<dbReference type="PANTHER" id="PTHR13789:SF309">
    <property type="entry name" value="PUTATIVE (AFU_ORTHOLOGUE AFUA_6G14510)-RELATED"/>
    <property type="match status" value="1"/>
</dbReference>
<organism evidence="4">
    <name type="scientific">Pseudomonas marincola</name>
    <dbReference type="NCBI Taxonomy" id="437900"/>
    <lineage>
        <taxon>Bacteria</taxon>
        <taxon>Pseudomonadati</taxon>
        <taxon>Pseudomonadota</taxon>
        <taxon>Gammaproteobacteria</taxon>
        <taxon>Pseudomonadales</taxon>
        <taxon>Pseudomonadaceae</taxon>
        <taxon>Pseudomonas</taxon>
    </lineage>
</organism>